<accession>X1PCI7</accession>
<dbReference type="Gene3D" id="3.40.50.150">
    <property type="entry name" value="Vaccinia Virus protein VP39"/>
    <property type="match status" value="1"/>
</dbReference>
<dbReference type="CDD" id="cd02440">
    <property type="entry name" value="AdoMet_MTases"/>
    <property type="match status" value="1"/>
</dbReference>
<dbReference type="InterPro" id="IPR025714">
    <property type="entry name" value="Methyltranfer_dom"/>
</dbReference>
<dbReference type="SUPFAM" id="SSF53335">
    <property type="entry name" value="S-adenosyl-L-methionine-dependent methyltransferases"/>
    <property type="match status" value="1"/>
</dbReference>
<dbReference type="EMBL" id="BARV01041787">
    <property type="protein sequence ID" value="GAI54012.1"/>
    <property type="molecule type" value="Genomic_DNA"/>
</dbReference>
<reference evidence="2" key="1">
    <citation type="journal article" date="2014" name="Front. Microbiol.">
        <title>High frequency of phylogenetically diverse reductive dehalogenase-homologous genes in deep subseafloor sedimentary metagenomes.</title>
        <authorList>
            <person name="Kawai M."/>
            <person name="Futagami T."/>
            <person name="Toyoda A."/>
            <person name="Takaki Y."/>
            <person name="Nishi S."/>
            <person name="Hori S."/>
            <person name="Arai W."/>
            <person name="Tsubouchi T."/>
            <person name="Morono Y."/>
            <person name="Uchiyama I."/>
            <person name="Ito T."/>
            <person name="Fujiyama A."/>
            <person name="Inagaki F."/>
            <person name="Takami H."/>
        </authorList>
    </citation>
    <scope>NUCLEOTIDE SEQUENCE</scope>
    <source>
        <strain evidence="2">Expedition CK06-06</strain>
    </source>
</reference>
<evidence type="ECO:0000313" key="2">
    <source>
        <dbReference type="EMBL" id="GAI54012.1"/>
    </source>
</evidence>
<dbReference type="Pfam" id="PF13847">
    <property type="entry name" value="Methyltransf_31"/>
    <property type="match status" value="1"/>
</dbReference>
<evidence type="ECO:0000259" key="1">
    <source>
        <dbReference type="Pfam" id="PF13847"/>
    </source>
</evidence>
<dbReference type="InterPro" id="IPR029063">
    <property type="entry name" value="SAM-dependent_MTases_sf"/>
</dbReference>
<feature type="domain" description="Methyltransferase" evidence="1">
    <location>
        <begin position="37"/>
        <end position="85"/>
    </location>
</feature>
<organism evidence="2">
    <name type="scientific">marine sediment metagenome</name>
    <dbReference type="NCBI Taxonomy" id="412755"/>
    <lineage>
        <taxon>unclassified sequences</taxon>
        <taxon>metagenomes</taxon>
        <taxon>ecological metagenomes</taxon>
    </lineage>
</organism>
<gene>
    <name evidence="2" type="ORF">S06H3_63106</name>
</gene>
<protein>
    <recommendedName>
        <fullName evidence="1">Methyltransferase domain-containing protein</fullName>
    </recommendedName>
</protein>
<name>X1PCI7_9ZZZZ</name>
<dbReference type="AlphaFoldDB" id="X1PCI7"/>
<feature type="non-terminal residue" evidence="2">
    <location>
        <position position="86"/>
    </location>
</feature>
<comment type="caution">
    <text evidence="2">The sequence shown here is derived from an EMBL/GenBank/DDBJ whole genome shotgun (WGS) entry which is preliminary data.</text>
</comment>
<proteinExistence type="predicted"/>
<sequence length="86" mass="10166">MRKEWEIFWNAKQNSQFTKISWSKIRIMKILDKYVIKGMTVLDAGSGSGFFSNYFVSKGCKVYSLDYSKKALEITKRITRDKSFKY</sequence>